<dbReference type="InterPro" id="IPR010037">
    <property type="entry name" value="FkbH_domain"/>
</dbReference>
<dbReference type="Proteomes" id="UP000199032">
    <property type="component" value="Unassembled WGS sequence"/>
</dbReference>
<reference evidence="1 2" key="1">
    <citation type="submission" date="2015-10" db="EMBL/GenBank/DDBJ databases">
        <authorList>
            <person name="Gilbert D.G."/>
        </authorList>
    </citation>
    <scope>NUCLEOTIDE SEQUENCE [LARGE SCALE GENOMIC DNA]</scope>
    <source>
        <strain evidence="1">COMA1</strain>
    </source>
</reference>
<dbReference type="InterPro" id="IPR036412">
    <property type="entry name" value="HAD-like_sf"/>
</dbReference>
<dbReference type="STRING" id="1742972.COMA1_30109"/>
<name>A0A0S4LKU2_9BACT</name>
<proteinExistence type="predicted"/>
<dbReference type="RefSeq" id="WP_090749091.1">
    <property type="nucleotide sequence ID" value="NZ_CZQA01000009.1"/>
</dbReference>
<dbReference type="NCBIfam" id="TIGR01686">
    <property type="entry name" value="FkbH"/>
    <property type="match status" value="1"/>
</dbReference>
<dbReference type="AlphaFoldDB" id="A0A0S4LKU2"/>
<dbReference type="SUPFAM" id="SSF56784">
    <property type="entry name" value="HAD-like"/>
    <property type="match status" value="1"/>
</dbReference>
<dbReference type="InterPro" id="IPR010033">
    <property type="entry name" value="HAD_SF_ppase_IIIC"/>
</dbReference>
<accession>A0A0S4LKU2</accession>
<protein>
    <submittedName>
        <fullName evidence="1">Putative Subfamily IIIC HAD-superfamily phosphatase</fullName>
    </submittedName>
</protein>
<dbReference type="Gene3D" id="3.40.50.1000">
    <property type="entry name" value="HAD superfamily/HAD-like"/>
    <property type="match status" value="1"/>
</dbReference>
<dbReference type="NCBIfam" id="TIGR01681">
    <property type="entry name" value="HAD-SF-IIIC"/>
    <property type="match status" value="1"/>
</dbReference>
<sequence>MYESEINDRLESIDALPPNIVKRFEELTSLVEFRTALPWGEHCTECAWPTCYTTCELYDPREDGGCRLFIDGMTRVDTDEVVRPYLLKLRFKRWGKLWTVGNLARYSRQESLRKEKRNMMIGALARSAPLPRQLKSKVLGKVAYLRRCEAERASPADVPPDCFLIECYNPTQKPINLTFSIRMRNEISTSVFQRVVQSVPGFLIEHIAVSDILQRIDLARPFEVEIVPNEADDTVLYFGFIDFAWLYPKKEVKGPSTEATKPWKCIVWDLDNTLWHGTLIEDGPDRLKLRHDIVEVIRETDRRGILHSIASKNNYADAVQVLQLWGIDKYFLYPQISWDQKSLSIARIAQLLNIGIESLAFVDDQPFEREEVRSAHPHVAVVDAADAGQLLSRPECQVPITEESQHRRAMYQQEKERQLVQESFDGDYGTFLQECKIKVTLTKLTGENLERVYELAQRTNQMNFSGARYPREQLTELGQSHAHETFVIRCTDRFGSYGIVGFAVVDVQEPRLMDLMFSCRIQGKRVEHAFLAYLLDKYSLPERRDFFANYRKTEKNAKPGKMFEEIGFECIDERDGLLSLKYSKSRAIPKENIIHIHNDERG</sequence>
<gene>
    <name evidence="1" type="ORF">COMA1_30109</name>
</gene>
<organism evidence="1 2">
    <name type="scientific">Candidatus Nitrospira nitrosa</name>
    <dbReference type="NCBI Taxonomy" id="1742972"/>
    <lineage>
        <taxon>Bacteria</taxon>
        <taxon>Pseudomonadati</taxon>
        <taxon>Nitrospirota</taxon>
        <taxon>Nitrospiria</taxon>
        <taxon>Nitrospirales</taxon>
        <taxon>Nitrospiraceae</taxon>
        <taxon>Nitrospira</taxon>
    </lineage>
</organism>
<dbReference type="OrthoDB" id="323926at2"/>
<evidence type="ECO:0000313" key="1">
    <source>
        <dbReference type="EMBL" id="CUS36539.1"/>
    </source>
</evidence>
<dbReference type="InterPro" id="IPR023214">
    <property type="entry name" value="HAD_sf"/>
</dbReference>
<keyword evidence="2" id="KW-1185">Reference proteome</keyword>
<evidence type="ECO:0000313" key="2">
    <source>
        <dbReference type="Proteomes" id="UP000199032"/>
    </source>
</evidence>
<dbReference type="EMBL" id="CZQA01000009">
    <property type="protein sequence ID" value="CUS36539.1"/>
    <property type="molecule type" value="Genomic_DNA"/>
</dbReference>